<keyword evidence="1" id="KW-1133">Transmembrane helix</keyword>
<feature type="transmembrane region" description="Helical" evidence="1">
    <location>
        <begin position="30"/>
        <end position="47"/>
    </location>
</feature>
<comment type="caution">
    <text evidence="2">The sequence shown here is derived from an EMBL/GenBank/DDBJ whole genome shotgun (WGS) entry which is preliminary data.</text>
</comment>
<dbReference type="Proteomes" id="UP000093281">
    <property type="component" value="Unassembled WGS sequence"/>
</dbReference>
<organism evidence="2 3">
    <name type="scientific">Aliarcobacter thereius</name>
    <dbReference type="NCBI Taxonomy" id="544718"/>
    <lineage>
        <taxon>Bacteria</taxon>
        <taxon>Pseudomonadati</taxon>
        <taxon>Campylobacterota</taxon>
        <taxon>Epsilonproteobacteria</taxon>
        <taxon>Campylobacterales</taxon>
        <taxon>Arcobacteraceae</taxon>
        <taxon>Aliarcobacter</taxon>
    </lineage>
</organism>
<proteinExistence type="predicted"/>
<evidence type="ECO:0000256" key="1">
    <source>
        <dbReference type="SAM" id="Phobius"/>
    </source>
</evidence>
<evidence type="ECO:0000313" key="2">
    <source>
        <dbReference type="EMBL" id="OCL99538.1"/>
    </source>
</evidence>
<evidence type="ECO:0000313" key="3">
    <source>
        <dbReference type="Proteomes" id="UP000093281"/>
    </source>
</evidence>
<protein>
    <submittedName>
        <fullName evidence="2">Uncharacterized protein</fullName>
    </submittedName>
</protein>
<dbReference type="AlphaFoldDB" id="A0A1C0B7G4"/>
<gene>
    <name evidence="2" type="ORF">AAX29_00579</name>
</gene>
<accession>A0A1C0B7G4</accession>
<name>A0A1C0B7G4_9BACT</name>
<keyword evidence="1" id="KW-0472">Membrane</keyword>
<keyword evidence="1" id="KW-0812">Transmembrane</keyword>
<reference evidence="3" key="1">
    <citation type="submission" date="2015-05" db="EMBL/GenBank/DDBJ databases">
        <authorList>
            <person name="Rovetto F."/>
            <person name="Cocolin L."/>
            <person name="Illeghems K."/>
            <person name="Van Nieuwerburgh F."/>
            <person name="Houf K."/>
        </authorList>
    </citation>
    <scope>NUCLEOTIDE SEQUENCE [LARGE SCALE GENOMIC DNA]</scope>
    <source>
        <strain evidence="3">DU22</strain>
    </source>
</reference>
<dbReference type="EMBL" id="LCUJ01000002">
    <property type="protein sequence ID" value="OCL99538.1"/>
    <property type="molecule type" value="Genomic_DNA"/>
</dbReference>
<sequence>MQLKQLNNQIGSLLEMKLPRVMRAPIIKEFYNFKVGYLFFIISYGYIG</sequence>